<protein>
    <recommendedName>
        <fullName evidence="7">Lipopolysaccharide assembly protein A domain-containing protein</fullName>
    </recommendedName>
</protein>
<dbReference type="PANTHER" id="PTHR41335:SF1">
    <property type="entry name" value="MEMBRANE PROTEIN"/>
    <property type="match status" value="1"/>
</dbReference>
<feature type="region of interest" description="Disordered" evidence="5">
    <location>
        <begin position="78"/>
        <end position="109"/>
    </location>
</feature>
<dbReference type="InterPro" id="IPR010445">
    <property type="entry name" value="LapA_dom"/>
</dbReference>
<comment type="caution">
    <text evidence="8">The sequence shown here is derived from an EMBL/GenBank/DDBJ whole genome shotgun (WGS) entry which is preliminary data.</text>
</comment>
<dbReference type="PANTHER" id="PTHR41335">
    <property type="entry name" value="MEMBRANE PROTEIN-RELATED"/>
    <property type="match status" value="1"/>
</dbReference>
<feature type="transmembrane region" description="Helical" evidence="6">
    <location>
        <begin position="7"/>
        <end position="25"/>
    </location>
</feature>
<dbReference type="GO" id="GO:0005886">
    <property type="term" value="C:plasma membrane"/>
    <property type="evidence" value="ECO:0007669"/>
    <property type="project" value="InterPro"/>
</dbReference>
<sequence length="109" mass="12142">MRGQTYVILAIIFVFIVAIFAVINVDPVEFNYVFGSGEAPLILVILFSVLMGGVITAAVSLVKMIRLQRERNTLVSENKHMKETLKKHGLLKENGSKKDSSGQLEKNKH</sequence>
<keyword evidence="3 6" id="KW-1133">Transmembrane helix</keyword>
<organism evidence="8 9">
    <name type="scientific">Lentibacillus kapialis</name>
    <dbReference type="NCBI Taxonomy" id="340214"/>
    <lineage>
        <taxon>Bacteria</taxon>
        <taxon>Bacillati</taxon>
        <taxon>Bacillota</taxon>
        <taxon>Bacilli</taxon>
        <taxon>Bacillales</taxon>
        <taxon>Bacillaceae</taxon>
        <taxon>Lentibacillus</taxon>
    </lineage>
</organism>
<evidence type="ECO:0000256" key="2">
    <source>
        <dbReference type="ARBA" id="ARBA00022692"/>
    </source>
</evidence>
<evidence type="ECO:0000313" key="8">
    <source>
        <dbReference type="EMBL" id="GGJ83959.1"/>
    </source>
</evidence>
<dbReference type="AlphaFoldDB" id="A0A917UTC8"/>
<keyword evidence="1" id="KW-1003">Cell membrane</keyword>
<reference evidence="8" key="1">
    <citation type="journal article" date="2014" name="Int. J. Syst. Evol. Microbiol.">
        <title>Complete genome sequence of Corynebacterium casei LMG S-19264T (=DSM 44701T), isolated from a smear-ripened cheese.</title>
        <authorList>
            <consortium name="US DOE Joint Genome Institute (JGI-PGF)"/>
            <person name="Walter F."/>
            <person name="Albersmeier A."/>
            <person name="Kalinowski J."/>
            <person name="Ruckert C."/>
        </authorList>
    </citation>
    <scope>NUCLEOTIDE SEQUENCE</scope>
    <source>
        <strain evidence="8">JCM 12580</strain>
    </source>
</reference>
<evidence type="ECO:0000256" key="1">
    <source>
        <dbReference type="ARBA" id="ARBA00022475"/>
    </source>
</evidence>
<reference evidence="8" key="2">
    <citation type="submission" date="2020-09" db="EMBL/GenBank/DDBJ databases">
        <authorList>
            <person name="Sun Q."/>
            <person name="Ohkuma M."/>
        </authorList>
    </citation>
    <scope>NUCLEOTIDE SEQUENCE</scope>
    <source>
        <strain evidence="8">JCM 12580</strain>
    </source>
</reference>
<evidence type="ECO:0000259" key="7">
    <source>
        <dbReference type="Pfam" id="PF06305"/>
    </source>
</evidence>
<dbReference type="Pfam" id="PF06305">
    <property type="entry name" value="LapA_dom"/>
    <property type="match status" value="1"/>
</dbReference>
<evidence type="ECO:0000313" key="9">
    <source>
        <dbReference type="Proteomes" id="UP000658382"/>
    </source>
</evidence>
<evidence type="ECO:0000256" key="5">
    <source>
        <dbReference type="SAM" id="MobiDB-lite"/>
    </source>
</evidence>
<keyword evidence="9" id="KW-1185">Reference proteome</keyword>
<feature type="compositionally biased region" description="Basic and acidic residues" evidence="5">
    <location>
        <begin position="78"/>
        <end position="100"/>
    </location>
</feature>
<accession>A0A917UTC8</accession>
<evidence type="ECO:0000256" key="3">
    <source>
        <dbReference type="ARBA" id="ARBA00022989"/>
    </source>
</evidence>
<keyword evidence="4 6" id="KW-0472">Membrane</keyword>
<feature type="transmembrane region" description="Helical" evidence="6">
    <location>
        <begin position="41"/>
        <end position="62"/>
    </location>
</feature>
<evidence type="ECO:0000256" key="4">
    <source>
        <dbReference type="ARBA" id="ARBA00023136"/>
    </source>
</evidence>
<proteinExistence type="predicted"/>
<gene>
    <name evidence="8" type="primary">yrvD</name>
    <name evidence="8" type="ORF">GCM10007063_03010</name>
</gene>
<dbReference type="EMBL" id="BMNQ01000002">
    <property type="protein sequence ID" value="GGJ83959.1"/>
    <property type="molecule type" value="Genomic_DNA"/>
</dbReference>
<dbReference type="RefSeq" id="WP_188631286.1">
    <property type="nucleotide sequence ID" value="NZ_BMNQ01000002.1"/>
</dbReference>
<name>A0A917UTC8_9BACI</name>
<keyword evidence="2 6" id="KW-0812">Transmembrane</keyword>
<feature type="domain" description="Lipopolysaccharide assembly protein A" evidence="7">
    <location>
        <begin position="24"/>
        <end position="85"/>
    </location>
</feature>
<evidence type="ECO:0000256" key="6">
    <source>
        <dbReference type="SAM" id="Phobius"/>
    </source>
</evidence>
<dbReference type="Proteomes" id="UP000658382">
    <property type="component" value="Unassembled WGS sequence"/>
</dbReference>